<reference evidence="3 4" key="1">
    <citation type="submission" date="2019-04" db="EMBL/GenBank/DDBJ databases">
        <title>Phreatobacter aquaticus sp. nov.</title>
        <authorList>
            <person name="Choi A."/>
            <person name="Baek K."/>
        </authorList>
    </citation>
    <scope>NUCLEOTIDE SEQUENCE [LARGE SCALE GENOMIC DNA]</scope>
    <source>
        <strain evidence="3 4">NMCR1094</strain>
    </source>
</reference>
<dbReference type="OrthoDB" id="9806174at2"/>
<feature type="transmembrane region" description="Helical" evidence="1">
    <location>
        <begin position="12"/>
        <end position="32"/>
    </location>
</feature>
<gene>
    <name evidence="3" type="ORF">E8L99_20645</name>
</gene>
<evidence type="ECO:0000313" key="4">
    <source>
        <dbReference type="Proteomes" id="UP000298588"/>
    </source>
</evidence>
<dbReference type="EMBL" id="CP039865">
    <property type="protein sequence ID" value="QCK88898.1"/>
    <property type="molecule type" value="Genomic_DNA"/>
</dbReference>
<evidence type="ECO:0000256" key="1">
    <source>
        <dbReference type="SAM" id="Phobius"/>
    </source>
</evidence>
<dbReference type="InterPro" id="IPR049201">
    <property type="entry name" value="DUF6867"/>
</dbReference>
<keyword evidence="1" id="KW-0472">Membrane</keyword>
<keyword evidence="1" id="KW-0812">Transmembrane</keyword>
<keyword evidence="1" id="KW-1133">Transmembrane helix</keyword>
<feature type="domain" description="DUF6867" evidence="2">
    <location>
        <begin position="10"/>
        <end position="113"/>
    </location>
</feature>
<name>A0A4D7QMU0_9HYPH</name>
<proteinExistence type="predicted"/>
<dbReference type="RefSeq" id="WP_137102224.1">
    <property type="nucleotide sequence ID" value="NZ_CP039865.1"/>
</dbReference>
<sequence length="125" mass="14266">MRGILFEEPSPWFFVLVTLVIGGWLAFMTGKACAETWRDVPQTVVYVLVLGLAVRFVHFALFHGTLFSARFYIADTVLLMIIALAAWRATRTRMMTTQYWWLYQRTGPFSFAERPAPLSSPPGQS</sequence>
<evidence type="ECO:0000313" key="3">
    <source>
        <dbReference type="EMBL" id="QCK88898.1"/>
    </source>
</evidence>
<organism evidence="3 4">
    <name type="scientific">Phreatobacter aquaticus</name>
    <dbReference type="NCBI Taxonomy" id="2570229"/>
    <lineage>
        <taxon>Bacteria</taxon>
        <taxon>Pseudomonadati</taxon>
        <taxon>Pseudomonadota</taxon>
        <taxon>Alphaproteobacteria</taxon>
        <taxon>Hyphomicrobiales</taxon>
        <taxon>Phreatobacteraceae</taxon>
        <taxon>Phreatobacter</taxon>
    </lineage>
</organism>
<dbReference type="Pfam" id="PF21741">
    <property type="entry name" value="DUF6867"/>
    <property type="match status" value="1"/>
</dbReference>
<accession>A0A4D7QMU0</accession>
<feature type="transmembrane region" description="Helical" evidence="1">
    <location>
        <begin position="44"/>
        <end position="63"/>
    </location>
</feature>
<protein>
    <recommendedName>
        <fullName evidence="2">DUF6867 domain-containing protein</fullName>
    </recommendedName>
</protein>
<dbReference type="Proteomes" id="UP000298588">
    <property type="component" value="Chromosome"/>
</dbReference>
<dbReference type="AlphaFoldDB" id="A0A4D7QMU0"/>
<keyword evidence="4" id="KW-1185">Reference proteome</keyword>
<evidence type="ECO:0000259" key="2">
    <source>
        <dbReference type="Pfam" id="PF21741"/>
    </source>
</evidence>
<dbReference type="KEGG" id="paqt:E8L99_20645"/>
<feature type="transmembrane region" description="Helical" evidence="1">
    <location>
        <begin position="69"/>
        <end position="87"/>
    </location>
</feature>